<organism evidence="8 9">
    <name type="scientific">Ferrovibrio xuzhouensis</name>
    <dbReference type="NCBI Taxonomy" id="1576914"/>
    <lineage>
        <taxon>Bacteria</taxon>
        <taxon>Pseudomonadati</taxon>
        <taxon>Pseudomonadota</taxon>
        <taxon>Alphaproteobacteria</taxon>
        <taxon>Rhodospirillales</taxon>
        <taxon>Rhodospirillaceae</taxon>
        <taxon>Ferrovibrio</taxon>
    </lineage>
</organism>
<keyword evidence="8" id="KW-0966">Cell projection</keyword>
<reference evidence="9" key="1">
    <citation type="journal article" date="2019" name="Int. J. Syst. Evol. Microbiol.">
        <title>The Global Catalogue of Microorganisms (GCM) 10K type strain sequencing project: providing services to taxonomists for standard genome sequencing and annotation.</title>
        <authorList>
            <consortium name="The Broad Institute Genomics Platform"/>
            <consortium name="The Broad Institute Genome Sequencing Center for Infectious Disease"/>
            <person name="Wu L."/>
            <person name="Ma J."/>
        </authorList>
    </citation>
    <scope>NUCLEOTIDE SEQUENCE [LARGE SCALE GENOMIC DNA]</scope>
    <source>
        <strain evidence="9">KCTC 42182</strain>
    </source>
</reference>
<dbReference type="InterPro" id="IPR025965">
    <property type="entry name" value="FlgD/Vpr_Ig-like"/>
</dbReference>
<gene>
    <name evidence="8" type="ORF">ACFOOQ_06325</name>
</gene>
<proteinExistence type="inferred from homology"/>
<dbReference type="Pfam" id="PF13860">
    <property type="entry name" value="FlgD_ig"/>
    <property type="match status" value="1"/>
</dbReference>
<evidence type="ECO:0000259" key="7">
    <source>
        <dbReference type="Pfam" id="PF13860"/>
    </source>
</evidence>
<comment type="similarity">
    <text evidence="1 5">Belongs to the FlgD family.</text>
</comment>
<dbReference type="Pfam" id="PF03963">
    <property type="entry name" value="FlgD"/>
    <property type="match status" value="1"/>
</dbReference>
<keyword evidence="3 5" id="KW-1005">Bacterial flagellum biogenesis</keyword>
<comment type="caution">
    <text evidence="8">The sequence shown here is derived from an EMBL/GenBank/DDBJ whole genome shotgun (WGS) entry which is preliminary data.</text>
</comment>
<evidence type="ECO:0000256" key="4">
    <source>
        <dbReference type="ARBA" id="ARBA00024746"/>
    </source>
</evidence>
<evidence type="ECO:0000256" key="6">
    <source>
        <dbReference type="SAM" id="MobiDB-lite"/>
    </source>
</evidence>
<dbReference type="RefSeq" id="WP_379723165.1">
    <property type="nucleotide sequence ID" value="NZ_JBHRYJ010000001.1"/>
</dbReference>
<keyword evidence="8" id="KW-0282">Flagellum</keyword>
<dbReference type="EMBL" id="JBHRYJ010000001">
    <property type="protein sequence ID" value="MFC3675149.1"/>
    <property type="molecule type" value="Genomic_DNA"/>
</dbReference>
<evidence type="ECO:0000313" key="8">
    <source>
        <dbReference type="EMBL" id="MFC3675149.1"/>
    </source>
</evidence>
<keyword evidence="9" id="KW-1185">Reference proteome</keyword>
<name>A0ABV7VCD8_9PROT</name>
<feature type="compositionally biased region" description="Low complexity" evidence="6">
    <location>
        <begin position="1"/>
        <end position="19"/>
    </location>
</feature>
<evidence type="ECO:0000313" key="9">
    <source>
        <dbReference type="Proteomes" id="UP001595711"/>
    </source>
</evidence>
<accession>A0ABV7VCD8</accession>
<protein>
    <recommendedName>
        <fullName evidence="2 5">Basal-body rod modification protein FlgD</fullName>
    </recommendedName>
</protein>
<evidence type="ECO:0000256" key="3">
    <source>
        <dbReference type="ARBA" id="ARBA00022795"/>
    </source>
</evidence>
<comment type="function">
    <text evidence="4 5">Required for flagellar hook formation. May act as a scaffolding protein.</text>
</comment>
<sequence length="256" mass="26748">MVTGVNNNTTNNTTQTPTQADNASSSLAGNFNTFLTLLTTQLKNQDPTSPMDSKEFTQQLVQFSQVEQSINQNKNLEKLISMFAAQTASNNINFVGKLVDVDSDTVKLATKGDVGFWSYDLPVGATNVKYTITDSTGKVIRSVTSKVDSTAQGRIQVAWDGQDSTGNQMGAGSYKLAVTATDAQGKTVDGVKVYSRGYVTSLDTIDGTQYLMVGGQQITPDKVVSVIATTSNGGGSDNSGGSDTGSGSGSDTSSGT</sequence>
<evidence type="ECO:0000256" key="1">
    <source>
        <dbReference type="ARBA" id="ARBA00010577"/>
    </source>
</evidence>
<dbReference type="Proteomes" id="UP001595711">
    <property type="component" value="Unassembled WGS sequence"/>
</dbReference>
<dbReference type="Gene3D" id="2.30.30.910">
    <property type="match status" value="1"/>
</dbReference>
<feature type="region of interest" description="Disordered" evidence="6">
    <location>
        <begin position="229"/>
        <end position="256"/>
    </location>
</feature>
<keyword evidence="8" id="KW-0969">Cilium</keyword>
<dbReference type="Gene3D" id="2.60.40.4070">
    <property type="match status" value="1"/>
</dbReference>
<feature type="domain" description="FlgD/Vpr Ig-like" evidence="7">
    <location>
        <begin position="103"/>
        <end position="183"/>
    </location>
</feature>
<feature type="region of interest" description="Disordered" evidence="6">
    <location>
        <begin position="1"/>
        <end position="23"/>
    </location>
</feature>
<feature type="compositionally biased region" description="Gly residues" evidence="6">
    <location>
        <begin position="232"/>
        <end position="248"/>
    </location>
</feature>
<dbReference type="InterPro" id="IPR005648">
    <property type="entry name" value="FlgD"/>
</dbReference>
<evidence type="ECO:0000256" key="5">
    <source>
        <dbReference type="RuleBase" id="RU362076"/>
    </source>
</evidence>
<evidence type="ECO:0000256" key="2">
    <source>
        <dbReference type="ARBA" id="ARBA00016013"/>
    </source>
</evidence>